<evidence type="ECO:0000313" key="3">
    <source>
        <dbReference type="Proteomes" id="UP001381693"/>
    </source>
</evidence>
<feature type="region of interest" description="Disordered" evidence="1">
    <location>
        <begin position="52"/>
        <end position="104"/>
    </location>
</feature>
<dbReference type="Proteomes" id="UP001381693">
    <property type="component" value="Unassembled WGS sequence"/>
</dbReference>
<reference evidence="2 3" key="1">
    <citation type="submission" date="2023-11" db="EMBL/GenBank/DDBJ databases">
        <title>Halocaridina rubra genome assembly.</title>
        <authorList>
            <person name="Smith C."/>
        </authorList>
    </citation>
    <scope>NUCLEOTIDE SEQUENCE [LARGE SCALE GENOMIC DNA]</scope>
    <source>
        <strain evidence="2">EP-1</strain>
        <tissue evidence="2">Whole</tissue>
    </source>
</reference>
<organism evidence="2 3">
    <name type="scientific">Halocaridina rubra</name>
    <name type="common">Hawaiian red shrimp</name>
    <dbReference type="NCBI Taxonomy" id="373956"/>
    <lineage>
        <taxon>Eukaryota</taxon>
        <taxon>Metazoa</taxon>
        <taxon>Ecdysozoa</taxon>
        <taxon>Arthropoda</taxon>
        <taxon>Crustacea</taxon>
        <taxon>Multicrustacea</taxon>
        <taxon>Malacostraca</taxon>
        <taxon>Eumalacostraca</taxon>
        <taxon>Eucarida</taxon>
        <taxon>Decapoda</taxon>
        <taxon>Pleocyemata</taxon>
        <taxon>Caridea</taxon>
        <taxon>Atyoidea</taxon>
        <taxon>Atyidae</taxon>
        <taxon>Halocaridina</taxon>
    </lineage>
</organism>
<evidence type="ECO:0000313" key="2">
    <source>
        <dbReference type="EMBL" id="KAK7078637.1"/>
    </source>
</evidence>
<feature type="compositionally biased region" description="Basic and acidic residues" evidence="1">
    <location>
        <begin position="52"/>
        <end position="65"/>
    </location>
</feature>
<evidence type="ECO:0000256" key="1">
    <source>
        <dbReference type="SAM" id="MobiDB-lite"/>
    </source>
</evidence>
<name>A0AAN9AC12_HALRR</name>
<feature type="compositionally biased region" description="Acidic residues" evidence="1">
    <location>
        <begin position="73"/>
        <end position="89"/>
    </location>
</feature>
<keyword evidence="3" id="KW-1185">Reference proteome</keyword>
<dbReference type="AlphaFoldDB" id="A0AAN9AC12"/>
<accession>A0AAN9AC12</accession>
<proteinExistence type="predicted"/>
<gene>
    <name evidence="2" type="ORF">SK128_002894</name>
</gene>
<comment type="caution">
    <text evidence="2">The sequence shown here is derived from an EMBL/GenBank/DDBJ whole genome shotgun (WGS) entry which is preliminary data.</text>
</comment>
<sequence length="163" mass="18599">MNLNEEQKKVEELNNKISELKHRCDEYQDVIKRMEERDQNLLEEIAKLEKVINQRDEESKAKKLCDTFATNDPVDDSGEEEGREEDIDDPQTGPSSDSPPRMQPFIASKGWFFKFQKRYGLKSVSVHGEAASADTAAAENCVKNDFKKIIAKGECLLSMFQHG</sequence>
<protein>
    <recommendedName>
        <fullName evidence="4">HTH CENPB-type domain-containing protein</fullName>
    </recommendedName>
</protein>
<dbReference type="EMBL" id="JAXCGZ010007728">
    <property type="protein sequence ID" value="KAK7078637.1"/>
    <property type="molecule type" value="Genomic_DNA"/>
</dbReference>
<evidence type="ECO:0008006" key="4">
    <source>
        <dbReference type="Google" id="ProtNLM"/>
    </source>
</evidence>